<comment type="caution">
    <text evidence="3">The sequence shown here is derived from an EMBL/GenBank/DDBJ whole genome shotgun (WGS) entry which is preliminary data.</text>
</comment>
<comment type="similarity">
    <text evidence="1">Belongs to the TIM50 family.</text>
</comment>
<dbReference type="EMBL" id="CAJJDP010000024">
    <property type="protein sequence ID" value="CAD8150771.1"/>
    <property type="molecule type" value="Genomic_DNA"/>
</dbReference>
<dbReference type="InterPro" id="IPR004274">
    <property type="entry name" value="FCP1_dom"/>
</dbReference>
<dbReference type="PANTHER" id="PTHR12210">
    <property type="entry name" value="DULLARD PROTEIN PHOSPHATASE"/>
    <property type="match status" value="1"/>
</dbReference>
<name>A0A8S1T9Q1_PAROT</name>
<proteinExistence type="inferred from homology"/>
<dbReference type="GO" id="GO:0005744">
    <property type="term" value="C:TIM23 mitochondrial import inner membrane translocase complex"/>
    <property type="evidence" value="ECO:0007669"/>
    <property type="project" value="UniProtKB-UniRule"/>
</dbReference>
<evidence type="ECO:0000259" key="2">
    <source>
        <dbReference type="PROSITE" id="PS50969"/>
    </source>
</evidence>
<dbReference type="OMA" id="QSHWYIE"/>
<evidence type="ECO:0000313" key="3">
    <source>
        <dbReference type="EMBL" id="CAD8150771.1"/>
    </source>
</evidence>
<dbReference type="SMART" id="SM00577">
    <property type="entry name" value="CPDc"/>
    <property type="match status" value="1"/>
</dbReference>
<keyword evidence="1" id="KW-0653">Protein transport</keyword>
<dbReference type="InterPro" id="IPR050365">
    <property type="entry name" value="TIM50"/>
</dbReference>
<evidence type="ECO:0000256" key="1">
    <source>
        <dbReference type="RuleBase" id="RU365079"/>
    </source>
</evidence>
<keyword evidence="1" id="KW-0813">Transport</keyword>
<dbReference type="CDD" id="cd07521">
    <property type="entry name" value="HAD_FCP1-like"/>
    <property type="match status" value="1"/>
</dbReference>
<keyword evidence="1" id="KW-0496">Mitochondrion</keyword>
<dbReference type="FunFam" id="3.40.50.1000:FF:000184">
    <property type="entry name" value="Uncharacterized protein"/>
    <property type="match status" value="1"/>
</dbReference>
<comment type="function">
    <text evidence="1">Essential component of the TIM23 complex, a complex that mediates the translocation of transit peptide-containing proteins across the mitochondrial inner membrane.</text>
</comment>
<accession>A0A8S1T9Q1</accession>
<keyword evidence="4" id="KW-1185">Reference proteome</keyword>
<gene>
    <name evidence="3" type="ORF">POCTA_138.1.T0240127</name>
</gene>
<reference evidence="3" key="1">
    <citation type="submission" date="2021-01" db="EMBL/GenBank/DDBJ databases">
        <authorList>
            <consortium name="Genoscope - CEA"/>
            <person name="William W."/>
        </authorList>
    </citation>
    <scope>NUCLEOTIDE SEQUENCE</scope>
</reference>
<dbReference type="PROSITE" id="PS50969">
    <property type="entry name" value="FCP1"/>
    <property type="match status" value="1"/>
</dbReference>
<dbReference type="OrthoDB" id="10249888at2759"/>
<dbReference type="Proteomes" id="UP000683925">
    <property type="component" value="Unassembled WGS sequence"/>
</dbReference>
<organism evidence="3 4">
    <name type="scientific">Paramecium octaurelia</name>
    <dbReference type="NCBI Taxonomy" id="43137"/>
    <lineage>
        <taxon>Eukaryota</taxon>
        <taxon>Sar</taxon>
        <taxon>Alveolata</taxon>
        <taxon>Ciliophora</taxon>
        <taxon>Intramacronucleata</taxon>
        <taxon>Oligohymenophorea</taxon>
        <taxon>Peniculida</taxon>
        <taxon>Parameciidae</taxon>
        <taxon>Paramecium</taxon>
    </lineage>
</organism>
<keyword evidence="1" id="KW-0811">Translocation</keyword>
<feature type="domain" description="FCP1 homology" evidence="2">
    <location>
        <begin position="91"/>
        <end position="226"/>
    </location>
</feature>
<comment type="subunit">
    <text evidence="1">Component of the TIM23 complex.</text>
</comment>
<comment type="subcellular location">
    <subcellularLocation>
        <location evidence="1">Mitochondrion inner membrane</location>
        <topology evidence="1">Single-pass membrane protein</topology>
    </subcellularLocation>
</comment>
<protein>
    <recommendedName>
        <fullName evidence="1">Mitochondrial import inner membrane translocase subunit TIM50</fullName>
    </recommendedName>
</protein>
<dbReference type="Pfam" id="PF03031">
    <property type="entry name" value="NIF"/>
    <property type="match status" value="1"/>
</dbReference>
<dbReference type="AlphaFoldDB" id="A0A8S1T9Q1"/>
<evidence type="ECO:0000313" key="4">
    <source>
        <dbReference type="Proteomes" id="UP000683925"/>
    </source>
</evidence>
<dbReference type="GO" id="GO:0015031">
    <property type="term" value="P:protein transport"/>
    <property type="evidence" value="ECO:0007669"/>
    <property type="project" value="UniProtKB-KW"/>
</dbReference>
<keyword evidence="1" id="KW-0809">Transit peptide</keyword>
<sequence length="260" mass="30289">MKLNHHSRSCQIIINKKLTNFENQATQRTADTTPDSLNSVEENPKTNYFTKKISSDCKLARELHEASLQSHWYIEQPKEIVDKRLVKLKKQQKNHKVVVLDLDETLVYHKNDQTKIRPFCKQFLERLSKICTLVLFTAAKIEHANNMLKLIDPNKQYFKSVCTIDNMIGKVKDLRIFSTDLKDIVIVDNSPQNFIAQINNGLPILPFEGQNDDNQLEELLSYLEDLLLVEDVRVELAKTFKLQQFYKQLNGKQAINKLYI</sequence>